<keyword evidence="1" id="KW-1133">Transmembrane helix</keyword>
<sequence length="31" mass="3852">MVVRLLKAWMSMRLIKRLGVFYSFMFLLWSK</sequence>
<comment type="caution">
    <text evidence="2">The sequence shown here is derived from an EMBL/GenBank/DDBJ whole genome shotgun (WGS) entry which is preliminary data.</text>
</comment>
<feature type="transmembrane region" description="Helical" evidence="1">
    <location>
        <begin position="14"/>
        <end position="30"/>
    </location>
</feature>
<keyword evidence="3" id="KW-1185">Reference proteome</keyword>
<evidence type="ECO:0000313" key="2">
    <source>
        <dbReference type="EMBL" id="KAL3810564.1"/>
    </source>
</evidence>
<evidence type="ECO:0000256" key="1">
    <source>
        <dbReference type="SAM" id="Phobius"/>
    </source>
</evidence>
<reference evidence="2 3" key="1">
    <citation type="submission" date="2024-12" db="EMBL/GenBank/DDBJ databases">
        <title>The unique morphological basis and parallel evolutionary history of personate flowers in Penstemon.</title>
        <authorList>
            <person name="Depatie T.H."/>
            <person name="Wessinger C.A."/>
        </authorList>
    </citation>
    <scope>NUCLEOTIDE SEQUENCE [LARGE SCALE GENOMIC DNA]</scope>
    <source>
        <strain evidence="2">WTNN_2</strain>
        <tissue evidence="2">Leaf</tissue>
    </source>
</reference>
<accession>A0ABD3RC29</accession>
<keyword evidence="1" id="KW-0472">Membrane</keyword>
<protein>
    <submittedName>
        <fullName evidence="2">Uncharacterized protein</fullName>
    </submittedName>
</protein>
<gene>
    <name evidence="2" type="ORF">ACJIZ3_000687</name>
</gene>
<proteinExistence type="predicted"/>
<keyword evidence="1" id="KW-0812">Transmembrane</keyword>
<dbReference type="Proteomes" id="UP001634393">
    <property type="component" value="Unassembled WGS sequence"/>
</dbReference>
<evidence type="ECO:0000313" key="3">
    <source>
        <dbReference type="Proteomes" id="UP001634393"/>
    </source>
</evidence>
<dbReference type="AlphaFoldDB" id="A0ABD3RC29"/>
<organism evidence="2 3">
    <name type="scientific">Penstemon smallii</name>
    <dbReference type="NCBI Taxonomy" id="265156"/>
    <lineage>
        <taxon>Eukaryota</taxon>
        <taxon>Viridiplantae</taxon>
        <taxon>Streptophyta</taxon>
        <taxon>Embryophyta</taxon>
        <taxon>Tracheophyta</taxon>
        <taxon>Spermatophyta</taxon>
        <taxon>Magnoliopsida</taxon>
        <taxon>eudicotyledons</taxon>
        <taxon>Gunneridae</taxon>
        <taxon>Pentapetalae</taxon>
        <taxon>asterids</taxon>
        <taxon>lamiids</taxon>
        <taxon>Lamiales</taxon>
        <taxon>Plantaginaceae</taxon>
        <taxon>Cheloneae</taxon>
        <taxon>Penstemon</taxon>
    </lineage>
</organism>
<dbReference type="EMBL" id="JBJXBP010000013">
    <property type="protein sequence ID" value="KAL3810564.1"/>
    <property type="molecule type" value="Genomic_DNA"/>
</dbReference>
<name>A0ABD3RC29_9LAMI</name>